<feature type="domain" description="Ketoreductase" evidence="2">
    <location>
        <begin position="8"/>
        <end position="175"/>
    </location>
</feature>
<dbReference type="EMBL" id="QJJK01000006">
    <property type="protein sequence ID" value="PXW57872.1"/>
    <property type="molecule type" value="Genomic_DNA"/>
</dbReference>
<dbReference type="PRINTS" id="PR00080">
    <property type="entry name" value="SDRFAMILY"/>
</dbReference>
<sequence length="267" mass="28530">MDLGLVNKVVVVVGSTSGIGLATAREFVREGAKVTICGRDEAQLRAVLEQMPASANPVLPVVCDAVDPADGARLIDTVVARHGGIDILVNNVGGAVGGRLLANSTDEEWRITFERNVVQTARLMRLAIPHMSGRPGAAMVNVASISGWVPQLASSGQYGGSKAALIFDTERWALELNEHGIRVNAVAPGAIFVEGRGWGSYSKQHPEDYAAYLAAAFPMGRLGRPEEVADVIVFLASCRSHWVNGRCVPVDGLEQPVRAERHWTGHH</sequence>
<proteinExistence type="inferred from homology"/>
<dbReference type="FunFam" id="3.40.50.720:FF:000084">
    <property type="entry name" value="Short-chain dehydrogenase reductase"/>
    <property type="match status" value="1"/>
</dbReference>
<protein>
    <submittedName>
        <fullName evidence="3">3-oxoacyl-[acyl-carrier protein] reductase</fullName>
    </submittedName>
</protein>
<keyword evidence="4" id="KW-1185">Reference proteome</keyword>
<dbReference type="Gene3D" id="3.40.50.720">
    <property type="entry name" value="NAD(P)-binding Rossmann-like Domain"/>
    <property type="match status" value="1"/>
</dbReference>
<dbReference type="InterPro" id="IPR002347">
    <property type="entry name" value="SDR_fam"/>
</dbReference>
<dbReference type="Pfam" id="PF13561">
    <property type="entry name" value="adh_short_C2"/>
    <property type="match status" value="1"/>
</dbReference>
<evidence type="ECO:0000256" key="1">
    <source>
        <dbReference type="ARBA" id="ARBA00006484"/>
    </source>
</evidence>
<dbReference type="CDD" id="cd05233">
    <property type="entry name" value="SDR_c"/>
    <property type="match status" value="1"/>
</dbReference>
<dbReference type="PANTHER" id="PTHR43975">
    <property type="entry name" value="ZGC:101858"/>
    <property type="match status" value="1"/>
</dbReference>
<dbReference type="AlphaFoldDB" id="A0A2V3U6Z3"/>
<comment type="similarity">
    <text evidence="1">Belongs to the short-chain dehydrogenases/reductases (SDR) family.</text>
</comment>
<evidence type="ECO:0000313" key="4">
    <source>
        <dbReference type="Proteomes" id="UP000248021"/>
    </source>
</evidence>
<reference evidence="3 4" key="1">
    <citation type="submission" date="2018-05" db="EMBL/GenBank/DDBJ databases">
        <title>Genomic Encyclopedia of Type Strains, Phase IV (KMG-IV): sequencing the most valuable type-strain genomes for metagenomic binning, comparative biology and taxonomic classification.</title>
        <authorList>
            <person name="Goeker M."/>
        </authorList>
    </citation>
    <scope>NUCLEOTIDE SEQUENCE [LARGE SCALE GENOMIC DNA]</scope>
    <source>
        <strain evidence="3 4">DSM 6462</strain>
    </source>
</reference>
<evidence type="ECO:0000259" key="2">
    <source>
        <dbReference type="SMART" id="SM00822"/>
    </source>
</evidence>
<dbReference type="SMART" id="SM00822">
    <property type="entry name" value="PKS_KR"/>
    <property type="match status" value="1"/>
</dbReference>
<dbReference type="SUPFAM" id="SSF51735">
    <property type="entry name" value="NAD(P)-binding Rossmann-fold domains"/>
    <property type="match status" value="1"/>
</dbReference>
<comment type="caution">
    <text evidence="3">The sequence shown here is derived from an EMBL/GenBank/DDBJ whole genome shotgun (WGS) entry which is preliminary data.</text>
</comment>
<dbReference type="InterPro" id="IPR057326">
    <property type="entry name" value="KR_dom"/>
</dbReference>
<dbReference type="Proteomes" id="UP000248021">
    <property type="component" value="Unassembled WGS sequence"/>
</dbReference>
<dbReference type="PRINTS" id="PR00081">
    <property type="entry name" value="GDHRDH"/>
</dbReference>
<accession>A0A2V3U6Z3</accession>
<name>A0A2V3U6Z3_9HYPH</name>
<gene>
    <name evidence="3" type="ORF">C7450_10644</name>
</gene>
<dbReference type="InterPro" id="IPR036291">
    <property type="entry name" value="NAD(P)-bd_dom_sf"/>
</dbReference>
<organism evidence="3 4">
    <name type="scientific">Chelatococcus asaccharovorans</name>
    <dbReference type="NCBI Taxonomy" id="28210"/>
    <lineage>
        <taxon>Bacteria</taxon>
        <taxon>Pseudomonadati</taxon>
        <taxon>Pseudomonadota</taxon>
        <taxon>Alphaproteobacteria</taxon>
        <taxon>Hyphomicrobiales</taxon>
        <taxon>Chelatococcaceae</taxon>
        <taxon>Chelatococcus</taxon>
    </lineage>
</organism>
<dbReference type="PANTHER" id="PTHR43975:SF2">
    <property type="entry name" value="EG:BACR7A4.14 PROTEIN-RELATED"/>
    <property type="match status" value="1"/>
</dbReference>
<evidence type="ECO:0000313" key="3">
    <source>
        <dbReference type="EMBL" id="PXW57872.1"/>
    </source>
</evidence>